<dbReference type="InterPro" id="IPR011990">
    <property type="entry name" value="TPR-like_helical_dom_sf"/>
</dbReference>
<evidence type="ECO:0000313" key="2">
    <source>
        <dbReference type="Proteomes" id="UP000231259"/>
    </source>
</evidence>
<dbReference type="SUPFAM" id="SSF48452">
    <property type="entry name" value="TPR-like"/>
    <property type="match status" value="1"/>
</dbReference>
<dbReference type="OrthoDB" id="5801125at2"/>
<comment type="caution">
    <text evidence="1">The sequence shown here is derived from an EMBL/GenBank/DDBJ whole genome shotgun (WGS) entry which is preliminary data.</text>
</comment>
<proteinExistence type="predicted"/>
<dbReference type="EMBL" id="AWWI01000075">
    <property type="protein sequence ID" value="PIL19925.1"/>
    <property type="molecule type" value="Genomic_DNA"/>
</dbReference>
<sequence length="216" mass="23569">MRRGILIILITATLTGAASGRDAWAKLFWWAGAPQIALPLISDPAARGAALYEIGRYAEADAVFDQVGRSATYDRALSLAMTGNYALSVAYFDAVLFANQYDADAQHNRNIVSQFVEPVIGEANGHGRIAAILKASGVNTNAFDPEKPDQNLLAQDPLDGVRRLDRAVDNRTVSATEDWLDTLADAPGAYLTGRLSAEMERRRQTGHAHKEEQSRW</sequence>
<evidence type="ECO:0008006" key="3">
    <source>
        <dbReference type="Google" id="ProtNLM"/>
    </source>
</evidence>
<reference evidence="1 2" key="1">
    <citation type="submission" date="2013-09" db="EMBL/GenBank/DDBJ databases">
        <title>Genome sequencing of Phaeobacter antarcticus sp. nov. SM1211.</title>
        <authorList>
            <person name="Zhang X.-Y."/>
            <person name="Liu C."/>
            <person name="Chen X.-L."/>
            <person name="Xie B.-B."/>
            <person name="Qin Q.-L."/>
            <person name="Rong J.-C."/>
            <person name="Zhang Y.-Z."/>
        </authorList>
    </citation>
    <scope>NUCLEOTIDE SEQUENCE [LARGE SCALE GENOMIC DNA]</scope>
    <source>
        <strain evidence="1 2">SM1211</strain>
    </source>
</reference>
<dbReference type="AlphaFoldDB" id="A0A2G8RED4"/>
<evidence type="ECO:0000313" key="1">
    <source>
        <dbReference type="EMBL" id="PIL19925.1"/>
    </source>
</evidence>
<dbReference type="Proteomes" id="UP000231259">
    <property type="component" value="Unassembled WGS sequence"/>
</dbReference>
<name>A0A2G8RED4_9RHOB</name>
<gene>
    <name evidence="1" type="ORF">P775_12125</name>
</gene>
<protein>
    <recommendedName>
        <fullName evidence="3">Ca-activated chloride channel family protein</fullName>
    </recommendedName>
</protein>
<accession>A0A2G8RED4</accession>
<dbReference type="RefSeq" id="WP_099911153.1">
    <property type="nucleotide sequence ID" value="NZ_AWWI01000075.1"/>
</dbReference>
<keyword evidence="2" id="KW-1185">Reference proteome</keyword>
<organism evidence="1 2">
    <name type="scientific">Puniceibacterium antarcticum</name>
    <dbReference type="NCBI Taxonomy" id="1206336"/>
    <lineage>
        <taxon>Bacteria</taxon>
        <taxon>Pseudomonadati</taxon>
        <taxon>Pseudomonadota</taxon>
        <taxon>Alphaproteobacteria</taxon>
        <taxon>Rhodobacterales</taxon>
        <taxon>Paracoccaceae</taxon>
        <taxon>Puniceibacterium</taxon>
    </lineage>
</organism>